<dbReference type="GO" id="GO:0016301">
    <property type="term" value="F:kinase activity"/>
    <property type="evidence" value="ECO:0007669"/>
    <property type="project" value="UniProtKB-KW"/>
</dbReference>
<proteinExistence type="predicted"/>
<keyword evidence="1" id="KW-0418">Kinase</keyword>
<reference evidence="1" key="1">
    <citation type="journal article" date="2019" name="Sci. Rep.">
        <title>Draft genome of Tanacetum cinerariifolium, the natural source of mosquito coil.</title>
        <authorList>
            <person name="Yamashiro T."/>
            <person name="Shiraishi A."/>
            <person name="Satake H."/>
            <person name="Nakayama K."/>
        </authorList>
    </citation>
    <scope>NUCLEOTIDE SEQUENCE</scope>
</reference>
<sequence length="75" mass="8764">MNIWKVIQNGNSLKRIRRDPDEGPIILPPTTAEKHIAVQRELKARTTLLQYIPDDHIDNFHYMDDARDVWNAVKA</sequence>
<accession>A0A699UQY9</accession>
<evidence type="ECO:0000313" key="1">
    <source>
        <dbReference type="EMBL" id="GFD25325.1"/>
    </source>
</evidence>
<name>A0A699UQY9_TANCI</name>
<gene>
    <name evidence="1" type="ORF">Tci_897294</name>
</gene>
<feature type="non-terminal residue" evidence="1">
    <location>
        <position position="75"/>
    </location>
</feature>
<organism evidence="1">
    <name type="scientific">Tanacetum cinerariifolium</name>
    <name type="common">Dalmatian daisy</name>
    <name type="synonym">Chrysanthemum cinerariifolium</name>
    <dbReference type="NCBI Taxonomy" id="118510"/>
    <lineage>
        <taxon>Eukaryota</taxon>
        <taxon>Viridiplantae</taxon>
        <taxon>Streptophyta</taxon>
        <taxon>Embryophyta</taxon>
        <taxon>Tracheophyta</taxon>
        <taxon>Spermatophyta</taxon>
        <taxon>Magnoliopsida</taxon>
        <taxon>eudicotyledons</taxon>
        <taxon>Gunneridae</taxon>
        <taxon>Pentapetalae</taxon>
        <taxon>asterids</taxon>
        <taxon>campanulids</taxon>
        <taxon>Asterales</taxon>
        <taxon>Asteraceae</taxon>
        <taxon>Asteroideae</taxon>
        <taxon>Anthemideae</taxon>
        <taxon>Anthemidinae</taxon>
        <taxon>Tanacetum</taxon>
    </lineage>
</organism>
<protein>
    <submittedName>
        <fullName evidence="1">Xylulose kinase-1</fullName>
    </submittedName>
</protein>
<dbReference type="AlphaFoldDB" id="A0A699UQY9"/>
<keyword evidence="1" id="KW-0808">Transferase</keyword>
<dbReference type="EMBL" id="BKCJ011359843">
    <property type="protein sequence ID" value="GFD25325.1"/>
    <property type="molecule type" value="Genomic_DNA"/>
</dbReference>
<comment type="caution">
    <text evidence="1">The sequence shown here is derived from an EMBL/GenBank/DDBJ whole genome shotgun (WGS) entry which is preliminary data.</text>
</comment>